<gene>
    <name evidence="1" type="ORF">BDR25DRAFT_358335</name>
</gene>
<dbReference type="Proteomes" id="UP000799755">
    <property type="component" value="Unassembled WGS sequence"/>
</dbReference>
<organism evidence="1 2">
    <name type="scientific">Lindgomyces ingoldianus</name>
    <dbReference type="NCBI Taxonomy" id="673940"/>
    <lineage>
        <taxon>Eukaryota</taxon>
        <taxon>Fungi</taxon>
        <taxon>Dikarya</taxon>
        <taxon>Ascomycota</taxon>
        <taxon>Pezizomycotina</taxon>
        <taxon>Dothideomycetes</taxon>
        <taxon>Pleosporomycetidae</taxon>
        <taxon>Pleosporales</taxon>
        <taxon>Lindgomycetaceae</taxon>
        <taxon>Lindgomyces</taxon>
    </lineage>
</organism>
<comment type="caution">
    <text evidence="1">The sequence shown here is derived from an EMBL/GenBank/DDBJ whole genome shotgun (WGS) entry which is preliminary data.</text>
</comment>
<reference evidence="1" key="1">
    <citation type="journal article" date="2020" name="Stud. Mycol.">
        <title>101 Dothideomycetes genomes: a test case for predicting lifestyles and emergence of pathogens.</title>
        <authorList>
            <person name="Haridas S."/>
            <person name="Albert R."/>
            <person name="Binder M."/>
            <person name="Bloem J."/>
            <person name="Labutti K."/>
            <person name="Salamov A."/>
            <person name="Andreopoulos B."/>
            <person name="Baker S."/>
            <person name="Barry K."/>
            <person name="Bills G."/>
            <person name="Bluhm B."/>
            <person name="Cannon C."/>
            <person name="Castanera R."/>
            <person name="Culley D."/>
            <person name="Daum C."/>
            <person name="Ezra D."/>
            <person name="Gonzalez J."/>
            <person name="Henrissat B."/>
            <person name="Kuo A."/>
            <person name="Liang C."/>
            <person name="Lipzen A."/>
            <person name="Lutzoni F."/>
            <person name="Magnuson J."/>
            <person name="Mondo S."/>
            <person name="Nolan M."/>
            <person name="Ohm R."/>
            <person name="Pangilinan J."/>
            <person name="Park H.-J."/>
            <person name="Ramirez L."/>
            <person name="Alfaro M."/>
            <person name="Sun H."/>
            <person name="Tritt A."/>
            <person name="Yoshinaga Y."/>
            <person name="Zwiers L.-H."/>
            <person name="Turgeon B."/>
            <person name="Goodwin S."/>
            <person name="Spatafora J."/>
            <person name="Crous P."/>
            <person name="Grigoriev I."/>
        </authorList>
    </citation>
    <scope>NUCLEOTIDE SEQUENCE</scope>
    <source>
        <strain evidence="1">ATCC 200398</strain>
    </source>
</reference>
<keyword evidence="2" id="KW-1185">Reference proteome</keyword>
<accession>A0ACB6QL04</accession>
<dbReference type="EMBL" id="MU003519">
    <property type="protein sequence ID" value="KAF2467649.1"/>
    <property type="molecule type" value="Genomic_DNA"/>
</dbReference>
<evidence type="ECO:0000313" key="1">
    <source>
        <dbReference type="EMBL" id="KAF2467649.1"/>
    </source>
</evidence>
<proteinExistence type="predicted"/>
<sequence length="533" mass="59953">MSERRSRKSQRICTNTFSRPGVHCEAAAAAAARYTRSLRNQALSLAVACLSSLTLVAGRTQPTIRSAIPSVDSLSTEAPMQIELSRIFASSQAILLGHRDSLFKPDTSSLSNSKAGPSTAFSIHSFGFHQVNELAYTQALFALARGKCLCFRLFLRHEPKPFHVVLRAVRCVAKQESHSWHGGYNYLKAGSTTSLNSLDIRDTRSNAFNFFWIGGGPEPPLCRMEAFPNNDQLCPSGFWCRLLCANIKQRIRYRICIWCRSKFPRLPYHSQVPSLKYLEQPLAKPYKRAARVNRTDIINVLLKVSAAVNNIIHEGYGATYVGKAVRQKSTKTVKLLLDHGRLFNYHRKPPGYLFRKGGRLRVVTLFYDYRRLLQTLSQRTSTEELTWVRDGLDWLGKLRDDLDGSTTSKCLLDKLRAIGIFLNVIYSIDNGNFLGALRPYHNGIDRPSSQPHTTLLTSRLCTSSIAVRIESNRLSGEYSFIRRVIFYQESNRYQEGNRSATCFYSTAAYKCTPEAPCAAPTTSGHVETLLSNV</sequence>
<name>A0ACB6QL04_9PLEO</name>
<protein>
    <submittedName>
        <fullName evidence="1">Uncharacterized protein</fullName>
    </submittedName>
</protein>
<evidence type="ECO:0000313" key="2">
    <source>
        <dbReference type="Proteomes" id="UP000799755"/>
    </source>
</evidence>